<dbReference type="InterPro" id="IPR036397">
    <property type="entry name" value="RNaseH_sf"/>
</dbReference>
<name>A0ABY6KGF8_9ARAC</name>
<reference evidence="2 3" key="1">
    <citation type="submission" date="2022-01" db="EMBL/GenBank/DDBJ databases">
        <title>A chromosomal length assembly of Cordylochernes scorpioides.</title>
        <authorList>
            <person name="Zeh D."/>
            <person name="Zeh J."/>
        </authorList>
    </citation>
    <scope>NUCLEOTIDE SEQUENCE [LARGE SCALE GENOMIC DNA]</scope>
    <source>
        <strain evidence="2">IN4F17</strain>
        <tissue evidence="2">Whole Body</tissue>
    </source>
</reference>
<dbReference type="SUPFAM" id="SSF56219">
    <property type="entry name" value="DNase I-like"/>
    <property type="match status" value="1"/>
</dbReference>
<sequence>MTNYLRRLKICSEHLREAGAEIQDRDLAYSMLAGLPKSYDRISMTLNNVEDKEFTSSKVKHVRLAEHERRMARRVNNTNETFQFGTKTRKEDNKKKNFNCYNCSLVPDFQTPRRSTYEISGSQMLTALSSTIPNNSWVIDSGATHHIELKRTKVEDEQEPEGYNHIWIEPDNQIEGDIDLKPEAKRERNDDTLLCNARCWRLSDWLNNCDRSGKIFSGIYRDEKLMPGGKKDKKNEFEERSYVVYSKQAAISRGRTAAYRRRRCTSWKILEGSTNFCLRFCSCFPSPCCSWHIEYYMSEGNEVLIAGDINIRIGNAGGFHNPLKLNSSLNKYRKSKDLISSKLSEKLISFTDSNSITIANGRTKGDTYGSFTFISERGSSVLDYFMYTHGLTQIISDMWIEELSYSDHLPIVLQINTGYEAIKSSYNNEILTRKFIWTKENVEMLKHNLSDIEDGNETDINTKTVNFTKQIYTAMESANIIKFAKRRHKLSKPWYDKDCYIMKKRPNDSDWANDIDDRRSTSGSAVTINDCLVSWRSKKQNCVSLSTMESEYIALAQNTKETLWIAQILENLKCLTNASRPKIIFCDNRATIEFSKNNIENNRSKHIDIRYHYIIERVNSGDIQVNYISTNDNLADIKGLKRTAHQNACAAMNCLDTGILHVISKAMMALVPEAWEDNALMSPLKKDFYRWSTCVMEPWDGPESDMESLNYELGRAEELANISKIFIPKPRDPTVVVKNVNKLTETANFTKTICSMNPDLNEMENDIHVLFSMKSNTPHYNIVLRVTPKVYQILKNINNKLYTDFERCFVEYKIMKWFTRIKSGNFDLGDEEKPGAPPKFEDEGLEARLNEYPTQMQKELAKTLGVTLPAIFHRLMEMGMIRKECTTDRRVRSHPLQCTTSRSDRQIVRMAVTDRPGTSRTVAQHIQSVTHHPVSARTIRRRLKQSAALCTATLVMHRILWGGIGYHSRNPLIYIAGTSNNQRYISEVLEPVVLQGFPTAIFQQDNARPHVARIVKGSLSITSLSCFPGRLAFRIFRQ</sequence>
<dbReference type="InterPro" id="IPR036388">
    <property type="entry name" value="WH-like_DNA-bd_sf"/>
</dbReference>
<evidence type="ECO:0000313" key="3">
    <source>
        <dbReference type="Proteomes" id="UP001235939"/>
    </source>
</evidence>
<gene>
    <name evidence="2" type="ORF">LAZ67_5002528</name>
</gene>
<dbReference type="Gene3D" id="3.60.20.10">
    <property type="entry name" value="Glutamine Phosphoribosylpyrophosphate, subunit 1, domain 1"/>
    <property type="match status" value="1"/>
</dbReference>
<protein>
    <recommendedName>
        <fullName evidence="1">Glutamine amidotransferase type-2 domain-containing protein</fullName>
    </recommendedName>
</protein>
<dbReference type="PANTHER" id="PTHR11439:SF483">
    <property type="entry name" value="PEPTIDE SYNTHASE GLIP-LIKE, PUTATIVE (AFU_ORTHOLOGUE AFUA_3G12920)-RELATED"/>
    <property type="match status" value="1"/>
</dbReference>
<organism evidence="2 3">
    <name type="scientific">Cordylochernes scorpioides</name>
    <dbReference type="NCBI Taxonomy" id="51811"/>
    <lineage>
        <taxon>Eukaryota</taxon>
        <taxon>Metazoa</taxon>
        <taxon>Ecdysozoa</taxon>
        <taxon>Arthropoda</taxon>
        <taxon>Chelicerata</taxon>
        <taxon>Arachnida</taxon>
        <taxon>Pseudoscorpiones</taxon>
        <taxon>Cheliferoidea</taxon>
        <taxon>Chernetidae</taxon>
        <taxon>Cordylochernes</taxon>
    </lineage>
</organism>
<accession>A0ABY6KGF8</accession>
<dbReference type="SUPFAM" id="SSF56235">
    <property type="entry name" value="N-terminal nucleophile aminohydrolases (Ntn hydrolases)"/>
    <property type="match status" value="1"/>
</dbReference>
<dbReference type="Gene3D" id="3.60.10.10">
    <property type="entry name" value="Endonuclease/exonuclease/phosphatase"/>
    <property type="match status" value="1"/>
</dbReference>
<dbReference type="Proteomes" id="UP001235939">
    <property type="component" value="Chromosome 05"/>
</dbReference>
<proteinExistence type="predicted"/>
<dbReference type="InterPro" id="IPR029055">
    <property type="entry name" value="Ntn_hydrolases_N"/>
</dbReference>
<dbReference type="CDD" id="cd09272">
    <property type="entry name" value="RNase_HI_RT_Ty1"/>
    <property type="match status" value="1"/>
</dbReference>
<dbReference type="Gene3D" id="3.30.420.10">
    <property type="entry name" value="Ribonuclease H-like superfamily/Ribonuclease H"/>
    <property type="match status" value="1"/>
</dbReference>
<dbReference type="InterPro" id="IPR036691">
    <property type="entry name" value="Endo/exonu/phosph_ase_sf"/>
</dbReference>
<keyword evidence="3" id="KW-1185">Reference proteome</keyword>
<dbReference type="Gene3D" id="1.10.10.10">
    <property type="entry name" value="Winged helix-like DNA-binding domain superfamily/Winged helix DNA-binding domain"/>
    <property type="match status" value="1"/>
</dbReference>
<dbReference type="InterPro" id="IPR017932">
    <property type="entry name" value="GATase_2_dom"/>
</dbReference>
<feature type="domain" description="Glutamine amidotransferase type-2" evidence="1">
    <location>
        <begin position="663"/>
        <end position="703"/>
    </location>
</feature>
<evidence type="ECO:0000259" key="1">
    <source>
        <dbReference type="Pfam" id="PF00310"/>
    </source>
</evidence>
<evidence type="ECO:0000313" key="2">
    <source>
        <dbReference type="EMBL" id="UYV67930.1"/>
    </source>
</evidence>
<dbReference type="Pfam" id="PF14223">
    <property type="entry name" value="Retrotran_gag_2"/>
    <property type="match status" value="1"/>
</dbReference>
<dbReference type="EMBL" id="CP092867">
    <property type="protein sequence ID" value="UYV67930.1"/>
    <property type="molecule type" value="Genomic_DNA"/>
</dbReference>
<dbReference type="Pfam" id="PF00310">
    <property type="entry name" value="GATase_2"/>
    <property type="match status" value="1"/>
</dbReference>
<dbReference type="PANTHER" id="PTHR11439">
    <property type="entry name" value="GAG-POL-RELATED RETROTRANSPOSON"/>
    <property type="match status" value="1"/>
</dbReference>